<name>A0A6I4T2D6_9SPHN</name>
<dbReference type="OrthoDB" id="9800680at2"/>
<dbReference type="SUPFAM" id="SSF51182">
    <property type="entry name" value="RmlC-like cupins"/>
    <property type="match status" value="1"/>
</dbReference>
<dbReference type="PANTHER" id="PTHR21047">
    <property type="entry name" value="DTDP-6-DEOXY-D-GLUCOSE-3,5 EPIMERASE"/>
    <property type="match status" value="1"/>
</dbReference>
<feature type="active site" description="Proton donor" evidence="5">
    <location>
        <position position="130"/>
    </location>
</feature>
<evidence type="ECO:0000256" key="4">
    <source>
        <dbReference type="ARBA" id="ARBA00019595"/>
    </source>
</evidence>
<dbReference type="Pfam" id="PF00908">
    <property type="entry name" value="dTDP_sugar_isom"/>
    <property type="match status" value="1"/>
</dbReference>
<comment type="subunit">
    <text evidence="7">Homodimer.</text>
</comment>
<protein>
    <recommendedName>
        <fullName evidence="4 7">dTDP-4-dehydrorhamnose 3,5-epimerase</fullName>
        <ecNumber evidence="3 7">5.1.3.13</ecNumber>
    </recommendedName>
    <alternativeName>
        <fullName evidence="7">Thymidine diphospho-4-keto-rhamnose 3,5-epimerase</fullName>
    </alternativeName>
</protein>
<dbReference type="PANTHER" id="PTHR21047:SF2">
    <property type="entry name" value="THYMIDINE DIPHOSPHO-4-KETO-RHAMNOSE 3,5-EPIMERASE"/>
    <property type="match status" value="1"/>
</dbReference>
<comment type="pathway">
    <text evidence="7">Carbohydrate biosynthesis; dTDP-L-rhamnose biosynthesis.</text>
</comment>
<dbReference type="RefSeq" id="WP_160734614.1">
    <property type="nucleotide sequence ID" value="NZ_WTYT01000001.1"/>
</dbReference>
<sequence length="181" mass="20326">MIFHSTAIIDVKRIVPDVYADDRGTFHESWNSRAFAVHGIEADFVQDNHSRSARGVLRGLHYQYPAPQGKLVRVVAGRAWDVAVDLRPQSVSFGQWAAAELSAENREMLWVPPGFAHGFLALEDDTEFLYKCTDYYMPDCQKSLAWNDPDLAIDWPLEGMEPILSPKDHEAPLLSQIDAAG</sequence>
<evidence type="ECO:0000256" key="5">
    <source>
        <dbReference type="PIRSR" id="PIRSR600888-1"/>
    </source>
</evidence>
<feature type="site" description="Participates in a stacking interaction with the thymidine ring of dTDP-4-oxo-6-deoxyglucose" evidence="6">
    <location>
        <position position="136"/>
    </location>
</feature>
<keyword evidence="7 8" id="KW-0413">Isomerase</keyword>
<accession>A0A6I4T2D6</accession>
<dbReference type="NCBIfam" id="TIGR01221">
    <property type="entry name" value="rmlC"/>
    <property type="match status" value="1"/>
</dbReference>
<comment type="catalytic activity">
    <reaction evidence="1 7">
        <text>dTDP-4-dehydro-6-deoxy-alpha-D-glucose = dTDP-4-dehydro-beta-L-rhamnose</text>
        <dbReference type="Rhea" id="RHEA:16969"/>
        <dbReference type="ChEBI" id="CHEBI:57649"/>
        <dbReference type="ChEBI" id="CHEBI:62830"/>
        <dbReference type="EC" id="5.1.3.13"/>
    </reaction>
</comment>
<dbReference type="CDD" id="cd00438">
    <property type="entry name" value="cupin_RmlC"/>
    <property type="match status" value="1"/>
</dbReference>
<dbReference type="GO" id="GO:0008830">
    <property type="term" value="F:dTDP-4-dehydrorhamnose 3,5-epimerase activity"/>
    <property type="evidence" value="ECO:0007669"/>
    <property type="project" value="UniProtKB-UniRule"/>
</dbReference>
<dbReference type="GO" id="GO:0000271">
    <property type="term" value="P:polysaccharide biosynthetic process"/>
    <property type="evidence" value="ECO:0007669"/>
    <property type="project" value="TreeGrafter"/>
</dbReference>
<dbReference type="InterPro" id="IPR000888">
    <property type="entry name" value="RmlC-like"/>
</dbReference>
<proteinExistence type="inferred from homology"/>
<dbReference type="GO" id="GO:0005829">
    <property type="term" value="C:cytosol"/>
    <property type="evidence" value="ECO:0007669"/>
    <property type="project" value="TreeGrafter"/>
</dbReference>
<dbReference type="InterPro" id="IPR011051">
    <property type="entry name" value="RmlC_Cupin_sf"/>
</dbReference>
<feature type="active site" description="Proton acceptor" evidence="5">
    <location>
        <position position="61"/>
    </location>
</feature>
<evidence type="ECO:0000256" key="3">
    <source>
        <dbReference type="ARBA" id="ARBA00012098"/>
    </source>
</evidence>
<dbReference type="InterPro" id="IPR014710">
    <property type="entry name" value="RmlC-like_jellyroll"/>
</dbReference>
<evidence type="ECO:0000256" key="2">
    <source>
        <dbReference type="ARBA" id="ARBA00001997"/>
    </source>
</evidence>
<evidence type="ECO:0000256" key="6">
    <source>
        <dbReference type="PIRSR" id="PIRSR600888-3"/>
    </source>
</evidence>
<comment type="caution">
    <text evidence="8">The sequence shown here is derived from an EMBL/GenBank/DDBJ whole genome shotgun (WGS) entry which is preliminary data.</text>
</comment>
<dbReference type="EC" id="5.1.3.13" evidence="3 7"/>
<gene>
    <name evidence="8" type="primary">rfbC</name>
    <name evidence="8" type="ORF">GRI91_00045</name>
</gene>
<dbReference type="EMBL" id="WTYT01000001">
    <property type="protein sequence ID" value="MXO64150.1"/>
    <property type="molecule type" value="Genomic_DNA"/>
</dbReference>
<dbReference type="Gene3D" id="2.60.120.10">
    <property type="entry name" value="Jelly Rolls"/>
    <property type="match status" value="1"/>
</dbReference>
<evidence type="ECO:0000313" key="8">
    <source>
        <dbReference type="EMBL" id="MXO64150.1"/>
    </source>
</evidence>
<organism evidence="8 9">
    <name type="scientific">Altericroceibacterium endophyticum</name>
    <dbReference type="NCBI Taxonomy" id="1808508"/>
    <lineage>
        <taxon>Bacteria</taxon>
        <taxon>Pseudomonadati</taxon>
        <taxon>Pseudomonadota</taxon>
        <taxon>Alphaproteobacteria</taxon>
        <taxon>Sphingomonadales</taxon>
        <taxon>Erythrobacteraceae</taxon>
        <taxon>Altericroceibacterium</taxon>
    </lineage>
</organism>
<dbReference type="UniPathway" id="UPA00124"/>
<dbReference type="Proteomes" id="UP000438476">
    <property type="component" value="Unassembled WGS sequence"/>
</dbReference>
<dbReference type="AlphaFoldDB" id="A0A6I4T2D6"/>
<comment type="similarity">
    <text evidence="7">Belongs to the dTDP-4-dehydrorhamnose 3,5-epimerase family.</text>
</comment>
<dbReference type="GO" id="GO:0019305">
    <property type="term" value="P:dTDP-rhamnose biosynthetic process"/>
    <property type="evidence" value="ECO:0007669"/>
    <property type="project" value="UniProtKB-UniRule"/>
</dbReference>
<evidence type="ECO:0000256" key="7">
    <source>
        <dbReference type="RuleBase" id="RU364069"/>
    </source>
</evidence>
<keyword evidence="9" id="KW-1185">Reference proteome</keyword>
<evidence type="ECO:0000313" key="9">
    <source>
        <dbReference type="Proteomes" id="UP000438476"/>
    </source>
</evidence>
<comment type="function">
    <text evidence="2 7">Catalyzes the epimerization of the C3' and C5'positions of dTDP-6-deoxy-D-xylo-4-hexulose, forming dTDP-6-deoxy-L-lyxo-4-hexulose.</text>
</comment>
<evidence type="ECO:0000256" key="1">
    <source>
        <dbReference type="ARBA" id="ARBA00001298"/>
    </source>
</evidence>
<reference evidence="8 9" key="1">
    <citation type="submission" date="2019-12" db="EMBL/GenBank/DDBJ databases">
        <title>Genomic-based taxomic classification of the family Erythrobacteraceae.</title>
        <authorList>
            <person name="Xu L."/>
        </authorList>
    </citation>
    <scope>NUCLEOTIDE SEQUENCE [LARGE SCALE GENOMIC DNA]</scope>
    <source>
        <strain evidence="8 9">LMG 29518</strain>
    </source>
</reference>